<feature type="domain" description="EamA" evidence="9">
    <location>
        <begin position="9"/>
        <end position="145"/>
    </location>
</feature>
<feature type="transmembrane region" description="Helical" evidence="8">
    <location>
        <begin position="43"/>
        <end position="61"/>
    </location>
</feature>
<comment type="subcellular location">
    <subcellularLocation>
        <location evidence="1">Cell membrane</location>
        <topology evidence="1">Multi-pass membrane protein</topology>
    </subcellularLocation>
</comment>
<feature type="transmembrane region" description="Helical" evidence="8">
    <location>
        <begin position="12"/>
        <end position="31"/>
    </location>
</feature>
<feature type="transmembrane region" description="Helical" evidence="8">
    <location>
        <begin position="211"/>
        <end position="231"/>
    </location>
</feature>
<dbReference type="InterPro" id="IPR000620">
    <property type="entry name" value="EamA_dom"/>
</dbReference>
<evidence type="ECO:0000256" key="1">
    <source>
        <dbReference type="ARBA" id="ARBA00004651"/>
    </source>
</evidence>
<dbReference type="Proteomes" id="UP001183176">
    <property type="component" value="Unassembled WGS sequence"/>
</dbReference>
<dbReference type="PANTHER" id="PTHR22911">
    <property type="entry name" value="ACYL-MALONYL CONDENSING ENZYME-RELATED"/>
    <property type="match status" value="1"/>
</dbReference>
<feature type="transmembrane region" description="Helical" evidence="8">
    <location>
        <begin position="73"/>
        <end position="93"/>
    </location>
</feature>
<evidence type="ECO:0000256" key="5">
    <source>
        <dbReference type="ARBA" id="ARBA00022692"/>
    </source>
</evidence>
<keyword evidence="3" id="KW-0813">Transport</keyword>
<feature type="transmembrane region" description="Helical" evidence="8">
    <location>
        <begin position="180"/>
        <end position="199"/>
    </location>
</feature>
<gene>
    <name evidence="10" type="primary">rarD</name>
    <name evidence="10" type="ORF">RM423_01790</name>
</gene>
<feature type="transmembrane region" description="Helical" evidence="8">
    <location>
        <begin position="129"/>
        <end position="146"/>
    </location>
</feature>
<dbReference type="EMBL" id="JAVREH010000002">
    <property type="protein sequence ID" value="MDT0260122.1"/>
    <property type="molecule type" value="Genomic_DNA"/>
</dbReference>
<organism evidence="10 11">
    <name type="scientific">Jatrophihabitans lederbergiae</name>
    <dbReference type="NCBI Taxonomy" id="3075547"/>
    <lineage>
        <taxon>Bacteria</taxon>
        <taxon>Bacillati</taxon>
        <taxon>Actinomycetota</taxon>
        <taxon>Actinomycetes</taxon>
        <taxon>Jatrophihabitantales</taxon>
        <taxon>Jatrophihabitantaceae</taxon>
        <taxon>Jatrophihabitans</taxon>
    </lineage>
</organism>
<accession>A0ABU2J570</accession>
<evidence type="ECO:0000256" key="8">
    <source>
        <dbReference type="SAM" id="Phobius"/>
    </source>
</evidence>
<dbReference type="NCBIfam" id="TIGR00688">
    <property type="entry name" value="rarD"/>
    <property type="match status" value="1"/>
</dbReference>
<dbReference type="SUPFAM" id="SSF103481">
    <property type="entry name" value="Multidrug resistance efflux transporter EmrE"/>
    <property type="match status" value="2"/>
</dbReference>
<keyword evidence="6 8" id="KW-1133">Transmembrane helix</keyword>
<name>A0ABU2J570_9ACTN</name>
<keyword evidence="4" id="KW-1003">Cell membrane</keyword>
<proteinExistence type="inferred from homology"/>
<keyword evidence="7 8" id="KW-0472">Membrane</keyword>
<dbReference type="Pfam" id="PF00892">
    <property type="entry name" value="EamA"/>
    <property type="match status" value="1"/>
</dbReference>
<feature type="transmembrane region" description="Helical" evidence="8">
    <location>
        <begin position="152"/>
        <end position="168"/>
    </location>
</feature>
<dbReference type="RefSeq" id="WP_311421284.1">
    <property type="nucleotide sequence ID" value="NZ_JAVREH010000002.1"/>
</dbReference>
<dbReference type="InterPro" id="IPR037185">
    <property type="entry name" value="EmrE-like"/>
</dbReference>
<evidence type="ECO:0000256" key="6">
    <source>
        <dbReference type="ARBA" id="ARBA00022989"/>
    </source>
</evidence>
<reference evidence="11" key="1">
    <citation type="submission" date="2023-07" db="EMBL/GenBank/DDBJ databases">
        <title>30 novel species of actinomycetes from the DSMZ collection.</title>
        <authorList>
            <person name="Nouioui I."/>
        </authorList>
    </citation>
    <scope>NUCLEOTIDE SEQUENCE [LARGE SCALE GENOMIC DNA]</scope>
    <source>
        <strain evidence="11">DSM 44399</strain>
    </source>
</reference>
<evidence type="ECO:0000256" key="3">
    <source>
        <dbReference type="ARBA" id="ARBA00022448"/>
    </source>
</evidence>
<protein>
    <submittedName>
        <fullName evidence="10">EamA family transporter RarD</fullName>
    </submittedName>
</protein>
<evidence type="ECO:0000259" key="9">
    <source>
        <dbReference type="Pfam" id="PF00892"/>
    </source>
</evidence>
<keyword evidence="11" id="KW-1185">Reference proteome</keyword>
<evidence type="ECO:0000256" key="2">
    <source>
        <dbReference type="ARBA" id="ARBA00007362"/>
    </source>
</evidence>
<evidence type="ECO:0000256" key="7">
    <source>
        <dbReference type="ARBA" id="ARBA00023136"/>
    </source>
</evidence>
<keyword evidence="5 8" id="KW-0812">Transmembrane</keyword>
<evidence type="ECO:0000256" key="4">
    <source>
        <dbReference type="ARBA" id="ARBA00022475"/>
    </source>
</evidence>
<feature type="transmembrane region" description="Helical" evidence="8">
    <location>
        <begin position="105"/>
        <end position="122"/>
    </location>
</feature>
<comment type="similarity">
    <text evidence="2">Belongs to the EamA transporter family.</text>
</comment>
<evidence type="ECO:0000313" key="10">
    <source>
        <dbReference type="EMBL" id="MDT0260122.1"/>
    </source>
</evidence>
<evidence type="ECO:0000313" key="11">
    <source>
        <dbReference type="Proteomes" id="UP001183176"/>
    </source>
</evidence>
<feature type="transmembrane region" description="Helical" evidence="8">
    <location>
        <begin position="238"/>
        <end position="259"/>
    </location>
</feature>
<dbReference type="InterPro" id="IPR004626">
    <property type="entry name" value="RarD"/>
</dbReference>
<comment type="caution">
    <text evidence="10">The sequence shown here is derived from an EMBL/GenBank/DDBJ whole genome shotgun (WGS) entry which is preliminary data.</text>
</comment>
<sequence>MSSNEDNRKGLIYGSGAYLLWGLFPLYWPLLKPAGAIEILAQRMIWSLLFIAIVLLCTRNWSGVRAVIADRAALSRLALAAACVSVNWGVYIWAVNSEHVVETSLGYFINPLLTILLGVFVLKESLTRSQWIAVGIATVAIVVLTIDYGRLPWIALTLAVSFAAYGFLKKQVSAGAVESLAIETAVLALPALITLTVLANRSQLTFGHHSHSTTLLLAGSGVITAIPLLLFGAGASRLPLSTIGLLQYLAPVLQFAVGVGVRHEAMPLPRLLGFALVWVALVILTTEALRSSRRNRDTAQPEPIST</sequence>
<feature type="transmembrane region" description="Helical" evidence="8">
    <location>
        <begin position="271"/>
        <end position="289"/>
    </location>
</feature>
<dbReference type="PANTHER" id="PTHR22911:SF137">
    <property type="entry name" value="SOLUTE CARRIER FAMILY 35 MEMBER G2-RELATED"/>
    <property type="match status" value="1"/>
</dbReference>